<dbReference type="NCBIfam" id="TIGR00797">
    <property type="entry name" value="matE"/>
    <property type="match status" value="1"/>
</dbReference>
<evidence type="ECO:0000256" key="6">
    <source>
        <dbReference type="ARBA" id="ARBA00022989"/>
    </source>
</evidence>
<evidence type="ECO:0000313" key="11">
    <source>
        <dbReference type="EMBL" id="SVB00625.1"/>
    </source>
</evidence>
<evidence type="ECO:0000256" key="8">
    <source>
        <dbReference type="ARBA" id="ARBA00023136"/>
    </source>
</evidence>
<feature type="transmembrane region" description="Helical" evidence="10">
    <location>
        <begin position="100"/>
        <end position="119"/>
    </location>
</feature>
<comment type="subcellular location">
    <subcellularLocation>
        <location evidence="1">Cell membrane</location>
        <topology evidence="1">Multi-pass membrane protein</topology>
    </subcellularLocation>
</comment>
<feature type="transmembrane region" description="Helical" evidence="10">
    <location>
        <begin position="250"/>
        <end position="275"/>
    </location>
</feature>
<feature type="transmembrane region" description="Helical" evidence="10">
    <location>
        <begin position="295"/>
        <end position="315"/>
    </location>
</feature>
<dbReference type="GO" id="GO:0005886">
    <property type="term" value="C:plasma membrane"/>
    <property type="evidence" value="ECO:0007669"/>
    <property type="project" value="UniProtKB-SubCell"/>
</dbReference>
<accession>A0A382AGC0</accession>
<feature type="transmembrane region" description="Helical" evidence="10">
    <location>
        <begin position="327"/>
        <end position="354"/>
    </location>
</feature>
<dbReference type="InterPro" id="IPR050222">
    <property type="entry name" value="MATE_MdtK"/>
</dbReference>
<keyword evidence="2" id="KW-0813">Transport</keyword>
<keyword evidence="4" id="KW-1003">Cell membrane</keyword>
<feature type="transmembrane region" description="Helical" evidence="10">
    <location>
        <begin position="168"/>
        <end position="188"/>
    </location>
</feature>
<evidence type="ECO:0000256" key="7">
    <source>
        <dbReference type="ARBA" id="ARBA00023065"/>
    </source>
</evidence>
<keyword evidence="7" id="KW-0406">Ion transport</keyword>
<feature type="transmembrane region" description="Helical" evidence="10">
    <location>
        <begin position="139"/>
        <end position="156"/>
    </location>
</feature>
<feature type="transmembrane region" description="Helical" evidence="10">
    <location>
        <begin position="20"/>
        <end position="40"/>
    </location>
</feature>
<protein>
    <recommendedName>
        <fullName evidence="9">Multidrug-efflux transporter</fullName>
    </recommendedName>
</protein>
<feature type="transmembrane region" description="Helical" evidence="10">
    <location>
        <begin position="397"/>
        <end position="420"/>
    </location>
</feature>
<dbReference type="InterPro" id="IPR002528">
    <property type="entry name" value="MATE_fam"/>
</dbReference>
<dbReference type="Pfam" id="PF01554">
    <property type="entry name" value="MatE"/>
    <property type="match status" value="2"/>
</dbReference>
<sequence length="466" mass="50626">VKSNDESRLQEFLEKPERALWSIAIPVMAGMAIQTMYSIVDMLFIGQLGGDSIAAVAFNMPLYFFVMGITFGVGTGLTSSISRAIGAENKKKADNAANHGLIIGIFLGITLTIFGLILGKKVLSTLGAPDETLDESWDYLRVTCYGMTFIVFAIIFRSILAGEGDMKFPVMVAVIGTVLNIILDPIFIFDLDEYGGFGLGMGVKGAALASVVSQTIVFSIFVYMLFWKDHAYISFDLKNFTFSPEIMKEILGVGIPSSISMIIMSLGQAVFNYILVEGYESDAVAAYTISGRLDMLMFLPIMGIATGLVTTVGMFTGAKRMDKVRSIIIYGISRAFVIVAIASFIVFISAPYIMGLFTDDPVIEEIGIGALRTLCFAYPFVGIAMPCGRIMQGLGQGLPVLVITALRVLLISAPLAYYFAINDYEIVYIWYSIAISIGVSAIVGPIWVWKAITNMETSDKSLSDQS</sequence>
<feature type="transmembrane region" description="Helical" evidence="10">
    <location>
        <begin position="60"/>
        <end position="79"/>
    </location>
</feature>
<dbReference type="PIRSF" id="PIRSF006603">
    <property type="entry name" value="DinF"/>
    <property type="match status" value="1"/>
</dbReference>
<dbReference type="EMBL" id="UINC01025302">
    <property type="protein sequence ID" value="SVB00625.1"/>
    <property type="molecule type" value="Genomic_DNA"/>
</dbReference>
<feature type="transmembrane region" description="Helical" evidence="10">
    <location>
        <begin position="426"/>
        <end position="449"/>
    </location>
</feature>
<evidence type="ECO:0000256" key="10">
    <source>
        <dbReference type="SAM" id="Phobius"/>
    </source>
</evidence>
<dbReference type="InterPro" id="IPR048279">
    <property type="entry name" value="MdtK-like"/>
</dbReference>
<organism evidence="11">
    <name type="scientific">marine metagenome</name>
    <dbReference type="NCBI Taxonomy" id="408172"/>
    <lineage>
        <taxon>unclassified sequences</taxon>
        <taxon>metagenomes</taxon>
        <taxon>ecological metagenomes</taxon>
    </lineage>
</organism>
<evidence type="ECO:0000256" key="2">
    <source>
        <dbReference type="ARBA" id="ARBA00022448"/>
    </source>
</evidence>
<feature type="transmembrane region" description="Helical" evidence="10">
    <location>
        <begin position="366"/>
        <end position="385"/>
    </location>
</feature>
<evidence type="ECO:0000256" key="1">
    <source>
        <dbReference type="ARBA" id="ARBA00004651"/>
    </source>
</evidence>
<keyword evidence="3" id="KW-0050">Antiport</keyword>
<gene>
    <name evidence="11" type="ORF">METZ01_LOCUS153479</name>
</gene>
<evidence type="ECO:0000256" key="4">
    <source>
        <dbReference type="ARBA" id="ARBA00022475"/>
    </source>
</evidence>
<feature type="non-terminal residue" evidence="11">
    <location>
        <position position="1"/>
    </location>
</feature>
<keyword evidence="5 10" id="KW-0812">Transmembrane</keyword>
<keyword evidence="8 10" id="KW-0472">Membrane</keyword>
<dbReference type="PANTHER" id="PTHR43298">
    <property type="entry name" value="MULTIDRUG RESISTANCE PROTEIN NORM-RELATED"/>
    <property type="match status" value="1"/>
</dbReference>
<dbReference type="GO" id="GO:0015297">
    <property type="term" value="F:antiporter activity"/>
    <property type="evidence" value="ECO:0007669"/>
    <property type="project" value="UniProtKB-KW"/>
</dbReference>
<dbReference type="GO" id="GO:0006811">
    <property type="term" value="P:monoatomic ion transport"/>
    <property type="evidence" value="ECO:0007669"/>
    <property type="project" value="UniProtKB-KW"/>
</dbReference>
<dbReference type="PANTHER" id="PTHR43298:SF2">
    <property type="entry name" value="FMN_FAD EXPORTER YEEO-RELATED"/>
    <property type="match status" value="1"/>
</dbReference>
<evidence type="ECO:0000256" key="9">
    <source>
        <dbReference type="ARBA" id="ARBA00031636"/>
    </source>
</evidence>
<name>A0A382AGC0_9ZZZZ</name>
<reference evidence="11" key="1">
    <citation type="submission" date="2018-05" db="EMBL/GenBank/DDBJ databases">
        <authorList>
            <person name="Lanie J.A."/>
            <person name="Ng W.-L."/>
            <person name="Kazmierczak K.M."/>
            <person name="Andrzejewski T.M."/>
            <person name="Davidsen T.M."/>
            <person name="Wayne K.J."/>
            <person name="Tettelin H."/>
            <person name="Glass J.I."/>
            <person name="Rusch D."/>
            <person name="Podicherti R."/>
            <person name="Tsui H.-C.T."/>
            <person name="Winkler M.E."/>
        </authorList>
    </citation>
    <scope>NUCLEOTIDE SEQUENCE</scope>
</reference>
<keyword evidence="6 10" id="KW-1133">Transmembrane helix</keyword>
<dbReference type="AlphaFoldDB" id="A0A382AGC0"/>
<evidence type="ECO:0000256" key="5">
    <source>
        <dbReference type="ARBA" id="ARBA00022692"/>
    </source>
</evidence>
<feature type="transmembrane region" description="Helical" evidence="10">
    <location>
        <begin position="208"/>
        <end position="229"/>
    </location>
</feature>
<evidence type="ECO:0000256" key="3">
    <source>
        <dbReference type="ARBA" id="ARBA00022449"/>
    </source>
</evidence>
<dbReference type="GO" id="GO:0042910">
    <property type="term" value="F:xenobiotic transmembrane transporter activity"/>
    <property type="evidence" value="ECO:0007669"/>
    <property type="project" value="InterPro"/>
</dbReference>
<proteinExistence type="predicted"/>